<evidence type="ECO:0000256" key="4">
    <source>
        <dbReference type="ARBA" id="ARBA00023002"/>
    </source>
</evidence>
<dbReference type="Pfam" id="PF01494">
    <property type="entry name" value="FAD_binding_3"/>
    <property type="match status" value="1"/>
</dbReference>
<dbReference type="PRINTS" id="PR00420">
    <property type="entry name" value="RNGMNOXGNASE"/>
</dbReference>
<gene>
    <name evidence="7" type="ORF">QBC33DRAFT_582329</name>
</gene>
<keyword evidence="5" id="KW-0503">Monooxygenase</keyword>
<keyword evidence="3" id="KW-0274">FAD</keyword>
<dbReference type="PANTHER" id="PTHR13789">
    <property type="entry name" value="MONOOXYGENASE"/>
    <property type="match status" value="1"/>
</dbReference>
<keyword evidence="4" id="KW-0560">Oxidoreductase</keyword>
<name>A0AAJ0CB89_9PEZI</name>
<evidence type="ECO:0000256" key="1">
    <source>
        <dbReference type="ARBA" id="ARBA00007992"/>
    </source>
</evidence>
<keyword evidence="2" id="KW-0285">Flavoprotein</keyword>
<sequence length="435" mass="48413">MSSCDTSQPSSRRLNIIICGGGIGGFATASLLREEHNVTVLEQSHLNRELGAAITFSMNASRLMRSSLQRAGFDKELAKYVEAEKFQELHYRDLSVLLEWPMEVVTKKYGDPWWYFSRADIHQELKRTALSPTGLGTPAHLETGAKVCTVDAASGKVTLEDGRVFTGDVIIGADGIRSTTGKAVFPSDIQTVDSGMSAYRCMISSARLRADPLTAPLVDCAKVLMLIAPDRRIVVYPCSSWEFMNFVCIFPDDRPRTTQWNSQVDVDEMVATFADFHPAIPKMLGMATETGVWKLLDREPLENLVRDKFALIGDAAHAMGPHQGQGGCQAIEDAEALRITLAGCTNPSEVPHRLSVFNKLRVERVAQVVRYTRAMAPRRVDDARGEKVDHKTTQTYSDYYWRYRMTDEAVSIMKENGYKVDLKNQETGELVFAAS</sequence>
<evidence type="ECO:0000256" key="5">
    <source>
        <dbReference type="ARBA" id="ARBA00023033"/>
    </source>
</evidence>
<dbReference type="AlphaFoldDB" id="A0AAJ0CB89"/>
<dbReference type="GO" id="GO:0071949">
    <property type="term" value="F:FAD binding"/>
    <property type="evidence" value="ECO:0007669"/>
    <property type="project" value="InterPro"/>
</dbReference>
<reference evidence="7" key="1">
    <citation type="submission" date="2023-06" db="EMBL/GenBank/DDBJ databases">
        <title>Genome-scale phylogeny and comparative genomics of the fungal order Sordariales.</title>
        <authorList>
            <consortium name="Lawrence Berkeley National Laboratory"/>
            <person name="Hensen N."/>
            <person name="Bonometti L."/>
            <person name="Westerberg I."/>
            <person name="Brannstrom I.O."/>
            <person name="Guillou S."/>
            <person name="Cros-Aarteil S."/>
            <person name="Calhoun S."/>
            <person name="Haridas S."/>
            <person name="Kuo A."/>
            <person name="Mondo S."/>
            <person name="Pangilinan J."/>
            <person name="Riley R."/>
            <person name="Labutti K."/>
            <person name="Andreopoulos B."/>
            <person name="Lipzen A."/>
            <person name="Chen C."/>
            <person name="Yanf M."/>
            <person name="Daum C."/>
            <person name="Ng V."/>
            <person name="Clum A."/>
            <person name="Steindorff A."/>
            <person name="Ohm R."/>
            <person name="Martin F."/>
            <person name="Silar P."/>
            <person name="Natvig D."/>
            <person name="Lalanne C."/>
            <person name="Gautier V."/>
            <person name="Ament-Velasquez S.L."/>
            <person name="Kruys A."/>
            <person name="Hutchinson M.I."/>
            <person name="Powell A.J."/>
            <person name="Barry K."/>
            <person name="Miller A.N."/>
            <person name="Grigoriev I.V."/>
            <person name="Debuchy R."/>
            <person name="Gladieux P."/>
            <person name="Thoren M.H."/>
            <person name="Johannesson H."/>
        </authorList>
    </citation>
    <scope>NUCLEOTIDE SEQUENCE</scope>
    <source>
        <strain evidence="7">8032-3</strain>
    </source>
</reference>
<organism evidence="7 8">
    <name type="scientific">Phialemonium atrogriseum</name>
    <dbReference type="NCBI Taxonomy" id="1093897"/>
    <lineage>
        <taxon>Eukaryota</taxon>
        <taxon>Fungi</taxon>
        <taxon>Dikarya</taxon>
        <taxon>Ascomycota</taxon>
        <taxon>Pezizomycotina</taxon>
        <taxon>Sordariomycetes</taxon>
        <taxon>Sordariomycetidae</taxon>
        <taxon>Cephalothecales</taxon>
        <taxon>Cephalothecaceae</taxon>
        <taxon>Phialemonium</taxon>
    </lineage>
</organism>
<evidence type="ECO:0000256" key="2">
    <source>
        <dbReference type="ARBA" id="ARBA00022630"/>
    </source>
</evidence>
<protein>
    <submittedName>
        <fullName evidence="7">FAD/NAD(P)-binding domain-containing protein</fullName>
    </submittedName>
</protein>
<feature type="domain" description="FAD-binding" evidence="6">
    <location>
        <begin position="15"/>
        <end position="370"/>
    </location>
</feature>
<dbReference type="RefSeq" id="XP_060288315.1">
    <property type="nucleotide sequence ID" value="XM_060431336.1"/>
</dbReference>
<evidence type="ECO:0000313" key="8">
    <source>
        <dbReference type="Proteomes" id="UP001244011"/>
    </source>
</evidence>
<dbReference type="PANTHER" id="PTHR13789:SF314">
    <property type="entry name" value="FAD-BINDING DOMAIN-CONTAINING PROTEIN"/>
    <property type="match status" value="1"/>
</dbReference>
<evidence type="ECO:0000259" key="6">
    <source>
        <dbReference type="Pfam" id="PF01494"/>
    </source>
</evidence>
<comment type="caution">
    <text evidence="7">The sequence shown here is derived from an EMBL/GenBank/DDBJ whole genome shotgun (WGS) entry which is preliminary data.</text>
</comment>
<dbReference type="Proteomes" id="UP001244011">
    <property type="component" value="Unassembled WGS sequence"/>
</dbReference>
<evidence type="ECO:0000313" key="7">
    <source>
        <dbReference type="EMBL" id="KAK1772102.1"/>
    </source>
</evidence>
<dbReference type="Gene3D" id="3.50.50.60">
    <property type="entry name" value="FAD/NAD(P)-binding domain"/>
    <property type="match status" value="1"/>
</dbReference>
<comment type="similarity">
    <text evidence="1">Belongs to the paxM FAD-dependent monooxygenase family.</text>
</comment>
<dbReference type="InterPro" id="IPR036188">
    <property type="entry name" value="FAD/NAD-bd_sf"/>
</dbReference>
<dbReference type="InterPro" id="IPR002938">
    <property type="entry name" value="FAD-bd"/>
</dbReference>
<proteinExistence type="inferred from homology"/>
<dbReference type="GO" id="GO:0004497">
    <property type="term" value="F:monooxygenase activity"/>
    <property type="evidence" value="ECO:0007669"/>
    <property type="project" value="UniProtKB-KW"/>
</dbReference>
<dbReference type="SUPFAM" id="SSF51905">
    <property type="entry name" value="FAD/NAD(P)-binding domain"/>
    <property type="match status" value="1"/>
</dbReference>
<dbReference type="InterPro" id="IPR050493">
    <property type="entry name" value="FAD-dep_Monooxygenase_BioMet"/>
</dbReference>
<keyword evidence="8" id="KW-1185">Reference proteome</keyword>
<dbReference type="EMBL" id="MU838997">
    <property type="protein sequence ID" value="KAK1772102.1"/>
    <property type="molecule type" value="Genomic_DNA"/>
</dbReference>
<dbReference type="SUPFAM" id="SSF54373">
    <property type="entry name" value="FAD-linked reductases, C-terminal domain"/>
    <property type="match status" value="1"/>
</dbReference>
<evidence type="ECO:0000256" key="3">
    <source>
        <dbReference type="ARBA" id="ARBA00022827"/>
    </source>
</evidence>
<dbReference type="GeneID" id="85314523"/>
<accession>A0AAJ0CB89</accession>